<dbReference type="SFLD" id="SFLDG00358">
    <property type="entry name" value="Main_(cytGST)"/>
    <property type="match status" value="1"/>
</dbReference>
<dbReference type="EMBL" id="CP114014">
    <property type="protein sequence ID" value="XAY07306.1"/>
    <property type="molecule type" value="Genomic_DNA"/>
</dbReference>
<dbReference type="PANTHER" id="PTHR44051:SF8">
    <property type="entry name" value="GLUTATHIONE S-TRANSFERASE GSTA"/>
    <property type="match status" value="1"/>
</dbReference>
<dbReference type="InterPro" id="IPR004046">
    <property type="entry name" value="GST_C"/>
</dbReference>
<sequence>MPSHALTLHEHPFASYCQKALIAFYERDVPFTAKVVVNAADRAELARLWPVAKFPVLRDDTAGLTLPESSTIIEYVDALADGGPRLLPADPAAALQVRLWDRFCDQYLHTPMQKIVADSMRAEDEHDPAGVGEARGMLDVAYGVLEAQLGVREWIVGTAFSAADCAAAPPLFYLRAVHRWDEAAHPQITRYHRALMHRPSVRRVIDEAREHRPLFPLPWPDDIDV</sequence>
<accession>A0AAU7B0C1</accession>
<dbReference type="InterPro" id="IPR010987">
    <property type="entry name" value="Glutathione-S-Trfase_C-like"/>
</dbReference>
<dbReference type="InterPro" id="IPR004045">
    <property type="entry name" value="Glutathione_S-Trfase_N"/>
</dbReference>
<dbReference type="RefSeq" id="WP_354698505.1">
    <property type="nucleotide sequence ID" value="NZ_CP114014.1"/>
</dbReference>
<dbReference type="Gene3D" id="1.20.1050.10">
    <property type="match status" value="1"/>
</dbReference>
<dbReference type="SFLD" id="SFLDS00019">
    <property type="entry name" value="Glutathione_Transferase_(cytos"/>
    <property type="match status" value="1"/>
</dbReference>
<dbReference type="SUPFAM" id="SSF47616">
    <property type="entry name" value="GST C-terminal domain-like"/>
    <property type="match status" value="1"/>
</dbReference>
<dbReference type="AlphaFoldDB" id="A0AAU7B0C1"/>
<dbReference type="Pfam" id="PF13417">
    <property type="entry name" value="GST_N_3"/>
    <property type="match status" value="1"/>
</dbReference>
<organism evidence="3">
    <name type="scientific">Paraconexibacter sp. AEG42_29</name>
    <dbReference type="NCBI Taxonomy" id="2997339"/>
    <lineage>
        <taxon>Bacteria</taxon>
        <taxon>Bacillati</taxon>
        <taxon>Actinomycetota</taxon>
        <taxon>Thermoleophilia</taxon>
        <taxon>Solirubrobacterales</taxon>
        <taxon>Paraconexibacteraceae</taxon>
        <taxon>Paraconexibacter</taxon>
    </lineage>
</organism>
<dbReference type="KEGG" id="parq:DSM112329_04187"/>
<reference evidence="3" key="1">
    <citation type="submission" date="2022-12" db="EMBL/GenBank/DDBJ databases">
        <title>Paraconexibacter alkalitolerans sp. nov. and Baekduia alba sp. nov., isolated from soil and emended description of the genera Paraconexibacter (Chun et al., 2020) and Baekduia (An et al., 2020).</title>
        <authorList>
            <person name="Vieira S."/>
            <person name="Huber K.J."/>
            <person name="Geppert A."/>
            <person name="Wolf J."/>
            <person name="Neumann-Schaal M."/>
            <person name="Muesken M."/>
            <person name="Overmann J."/>
        </authorList>
    </citation>
    <scope>NUCLEOTIDE SEQUENCE</scope>
    <source>
        <strain evidence="3">AEG42_29</strain>
    </source>
</reference>
<dbReference type="PANTHER" id="PTHR44051">
    <property type="entry name" value="GLUTATHIONE S-TRANSFERASE-RELATED"/>
    <property type="match status" value="1"/>
</dbReference>
<dbReference type="CDD" id="cd00570">
    <property type="entry name" value="GST_N_family"/>
    <property type="match status" value="1"/>
</dbReference>
<gene>
    <name evidence="3" type="ORF">DSM112329_04187</name>
</gene>
<dbReference type="PROSITE" id="PS50404">
    <property type="entry name" value="GST_NTER"/>
    <property type="match status" value="1"/>
</dbReference>
<proteinExistence type="predicted"/>
<feature type="domain" description="GST N-terminal" evidence="1">
    <location>
        <begin position="4"/>
        <end position="84"/>
    </location>
</feature>
<dbReference type="InterPro" id="IPR040079">
    <property type="entry name" value="Glutathione_S-Trfase"/>
</dbReference>
<dbReference type="SUPFAM" id="SSF52833">
    <property type="entry name" value="Thioredoxin-like"/>
    <property type="match status" value="1"/>
</dbReference>
<dbReference type="Pfam" id="PF00043">
    <property type="entry name" value="GST_C"/>
    <property type="match status" value="1"/>
</dbReference>
<evidence type="ECO:0008006" key="4">
    <source>
        <dbReference type="Google" id="ProtNLM"/>
    </source>
</evidence>
<dbReference type="InterPro" id="IPR036282">
    <property type="entry name" value="Glutathione-S-Trfase_C_sf"/>
</dbReference>
<name>A0AAU7B0C1_9ACTN</name>
<feature type="domain" description="GST C-terminal" evidence="2">
    <location>
        <begin position="90"/>
        <end position="217"/>
    </location>
</feature>
<dbReference type="InterPro" id="IPR036249">
    <property type="entry name" value="Thioredoxin-like_sf"/>
</dbReference>
<evidence type="ECO:0000259" key="1">
    <source>
        <dbReference type="PROSITE" id="PS50404"/>
    </source>
</evidence>
<dbReference type="PROSITE" id="PS50405">
    <property type="entry name" value="GST_CTER"/>
    <property type="match status" value="1"/>
</dbReference>
<evidence type="ECO:0000259" key="2">
    <source>
        <dbReference type="PROSITE" id="PS50405"/>
    </source>
</evidence>
<evidence type="ECO:0000313" key="3">
    <source>
        <dbReference type="EMBL" id="XAY07306.1"/>
    </source>
</evidence>
<dbReference type="Gene3D" id="3.40.30.10">
    <property type="entry name" value="Glutaredoxin"/>
    <property type="match status" value="1"/>
</dbReference>
<protein>
    <recommendedName>
        <fullName evidence="4">Glutathione S-transferase</fullName>
    </recommendedName>
</protein>